<evidence type="ECO:0000256" key="5">
    <source>
        <dbReference type="ARBA" id="ARBA00012064"/>
    </source>
</evidence>
<dbReference type="FunFam" id="3.90.226.10:FF:000049">
    <property type="entry name" value="Enoyl-CoA delta isomerase 3"/>
    <property type="match status" value="1"/>
</dbReference>
<comment type="pathway">
    <text evidence="3">Lipid metabolism; fatty acid beta-oxidation.</text>
</comment>
<keyword evidence="8" id="KW-1185">Reference proteome</keyword>
<dbReference type="CDD" id="cd06558">
    <property type="entry name" value="crotonase-like"/>
    <property type="match status" value="1"/>
</dbReference>
<evidence type="ECO:0000256" key="1">
    <source>
        <dbReference type="ARBA" id="ARBA00000452"/>
    </source>
</evidence>
<dbReference type="PANTHER" id="PTHR11941:SF147">
    <property type="entry name" value="OS01G0205600 PROTEIN"/>
    <property type="match status" value="1"/>
</dbReference>
<dbReference type="EMBL" id="JAMQYH010000005">
    <property type="protein sequence ID" value="KAJ1687558.1"/>
    <property type="molecule type" value="Genomic_DNA"/>
</dbReference>
<proteinExistence type="inferred from homology"/>
<keyword evidence="6" id="KW-0443">Lipid metabolism</keyword>
<accession>A0A9Q0C5B4</accession>
<reference evidence="7" key="1">
    <citation type="journal article" date="2022" name="Cell">
        <title>Repeat-based holocentromeres influence genome architecture and karyotype evolution.</title>
        <authorList>
            <person name="Hofstatter P.G."/>
            <person name="Thangavel G."/>
            <person name="Lux T."/>
            <person name="Neumann P."/>
            <person name="Vondrak T."/>
            <person name="Novak P."/>
            <person name="Zhang M."/>
            <person name="Costa L."/>
            <person name="Castellani M."/>
            <person name="Scott A."/>
            <person name="Toegelov H."/>
            <person name="Fuchs J."/>
            <person name="Mata-Sucre Y."/>
            <person name="Dias Y."/>
            <person name="Vanzela A.L.L."/>
            <person name="Huettel B."/>
            <person name="Almeida C.C.S."/>
            <person name="Simkova H."/>
            <person name="Souza G."/>
            <person name="Pedrosa-Harand A."/>
            <person name="Macas J."/>
            <person name="Mayer K.F.X."/>
            <person name="Houben A."/>
            <person name="Marques A."/>
        </authorList>
    </citation>
    <scope>NUCLEOTIDE SEQUENCE</scope>
    <source>
        <strain evidence="7">RhyBre1mFocal</strain>
    </source>
</reference>
<dbReference type="InterPro" id="IPR029045">
    <property type="entry name" value="ClpP/crotonase-like_dom_sf"/>
</dbReference>
<dbReference type="Gene3D" id="3.90.226.10">
    <property type="entry name" value="2-enoyl-CoA Hydratase, Chain A, domain 1"/>
    <property type="match status" value="1"/>
</dbReference>
<evidence type="ECO:0000256" key="6">
    <source>
        <dbReference type="ARBA" id="ARBA00023098"/>
    </source>
</evidence>
<evidence type="ECO:0000256" key="4">
    <source>
        <dbReference type="ARBA" id="ARBA00005254"/>
    </source>
</evidence>
<sequence>MCTLEKRGNIYLLTLTGSGEHRFNPSLLSSLRATLSSLLSSSHAPNAALITCAEGKFFSNGFDQSWVRSAPPSQHRIISDLLRGLISDYLLLPMPTVCAITGHAAAAGCALVLAHDYVVMREDRGFFYMSELDVGLKFVKYFGVLFNEKIPDNQTRRDVLLRSARLTAREAMDRGIVDRVAQGIEGTIEEAVRLSEEVAVAVSDGSKLAEKRKLMFSETWRHVSAAAGSKL</sequence>
<dbReference type="SUPFAM" id="SSF52096">
    <property type="entry name" value="ClpP/crotonase"/>
    <property type="match status" value="1"/>
</dbReference>
<dbReference type="GO" id="GO:0006635">
    <property type="term" value="P:fatty acid beta-oxidation"/>
    <property type="evidence" value="ECO:0007669"/>
    <property type="project" value="TreeGrafter"/>
</dbReference>
<comment type="catalytic activity">
    <reaction evidence="2">
        <text>a (3E)-enoyl-CoA = a 4-saturated (2E)-enoyl-CoA</text>
        <dbReference type="Rhea" id="RHEA:45228"/>
        <dbReference type="ChEBI" id="CHEBI:58521"/>
        <dbReference type="ChEBI" id="CHEBI:85097"/>
        <dbReference type="EC" id="5.3.3.8"/>
    </reaction>
</comment>
<dbReference type="Proteomes" id="UP001151287">
    <property type="component" value="Unassembled WGS sequence"/>
</dbReference>
<dbReference type="Pfam" id="PF00378">
    <property type="entry name" value="ECH_1"/>
    <property type="match status" value="1"/>
</dbReference>
<dbReference type="OrthoDB" id="410701at2759"/>
<organism evidence="7 8">
    <name type="scientific">Rhynchospora breviuscula</name>
    <dbReference type="NCBI Taxonomy" id="2022672"/>
    <lineage>
        <taxon>Eukaryota</taxon>
        <taxon>Viridiplantae</taxon>
        <taxon>Streptophyta</taxon>
        <taxon>Embryophyta</taxon>
        <taxon>Tracheophyta</taxon>
        <taxon>Spermatophyta</taxon>
        <taxon>Magnoliopsida</taxon>
        <taxon>Liliopsida</taxon>
        <taxon>Poales</taxon>
        <taxon>Cyperaceae</taxon>
        <taxon>Cyperoideae</taxon>
        <taxon>Rhynchosporeae</taxon>
        <taxon>Rhynchospora</taxon>
    </lineage>
</organism>
<dbReference type="EC" id="5.3.3.8" evidence="5"/>
<gene>
    <name evidence="7" type="ORF">LUZ63_018948</name>
</gene>
<dbReference type="GO" id="GO:0004165">
    <property type="term" value="F:delta(3)-delta(2)-enoyl-CoA isomerase activity"/>
    <property type="evidence" value="ECO:0007669"/>
    <property type="project" value="UniProtKB-EC"/>
</dbReference>
<name>A0A9Q0C5B4_9POAL</name>
<comment type="caution">
    <text evidence="7">The sequence shown here is derived from an EMBL/GenBank/DDBJ whole genome shotgun (WGS) entry which is preliminary data.</text>
</comment>
<evidence type="ECO:0000256" key="3">
    <source>
        <dbReference type="ARBA" id="ARBA00005005"/>
    </source>
</evidence>
<dbReference type="PANTHER" id="PTHR11941">
    <property type="entry name" value="ENOYL-COA HYDRATASE-RELATED"/>
    <property type="match status" value="1"/>
</dbReference>
<evidence type="ECO:0000256" key="2">
    <source>
        <dbReference type="ARBA" id="ARBA00000765"/>
    </source>
</evidence>
<dbReference type="AlphaFoldDB" id="A0A9Q0C5B4"/>
<protein>
    <recommendedName>
        <fullName evidence="5">Delta(3)-Delta(2)-enoyl-CoA isomerase</fullName>
        <ecNumber evidence="5">5.3.3.8</ecNumber>
    </recommendedName>
</protein>
<dbReference type="InterPro" id="IPR001753">
    <property type="entry name" value="Enoyl-CoA_hydra/iso"/>
</dbReference>
<dbReference type="GO" id="GO:0005777">
    <property type="term" value="C:peroxisome"/>
    <property type="evidence" value="ECO:0007669"/>
    <property type="project" value="TreeGrafter"/>
</dbReference>
<evidence type="ECO:0000313" key="7">
    <source>
        <dbReference type="EMBL" id="KAJ1687558.1"/>
    </source>
</evidence>
<evidence type="ECO:0000313" key="8">
    <source>
        <dbReference type="Proteomes" id="UP001151287"/>
    </source>
</evidence>
<comment type="similarity">
    <text evidence="4">Belongs to the enoyl-CoA hydratase/isomerase family.</text>
</comment>
<comment type="catalytic activity">
    <reaction evidence="1">
        <text>a (3Z)-enoyl-CoA = a 4-saturated (2E)-enoyl-CoA</text>
        <dbReference type="Rhea" id="RHEA:45900"/>
        <dbReference type="ChEBI" id="CHEBI:85097"/>
        <dbReference type="ChEBI" id="CHEBI:85489"/>
        <dbReference type="EC" id="5.3.3.8"/>
    </reaction>
</comment>